<sequence>MASQMFCHFLDLDNAALDTFTNKSAERVAHINEQLHHLDQHISNLIELRSALLHRSNQLTSPIYIVPHEVLSYIFCFANELEQSITQPQKAMVLSAVSRRWRQVALSTPKLWERVECQCTWKQHRNTSLLIRHCALYASSLDISLFNQSDPDSGEETFDTTTAVLYSSNVTGKLKSLELLYGPPPQWIRLLPSFIRLEDLTIEGGRHHHPNVDLGSLPFLSRVHLSSAAFKSLILPPSVLMLHLEGQSTRHSVPLLYNCPRLVEFTSQSNSYSKSPRPISLSRPLVLDSLKTLVWSPAQTFVEVASATELKIPVIENLELGDSRGLELAPFITFCHQISPSLESLTLKYFRFTTCSIASLQNLFKFPNPTLRMLSLTDWSHTSILDAICALTPGEEEDGYRNRCLPNLEYLSISSFGSAYMPYPFDSKVVDLVKRRRIGEDSPFHLDFSFAWDDSGAGQATWEPELMREFKEFVANRQMEVTVRGRKAELEDRLIRSPRLE</sequence>
<organism evidence="2 3">
    <name type="scientific">Agaricus bisporus var. burnettii</name>
    <dbReference type="NCBI Taxonomy" id="192524"/>
    <lineage>
        <taxon>Eukaryota</taxon>
        <taxon>Fungi</taxon>
        <taxon>Dikarya</taxon>
        <taxon>Basidiomycota</taxon>
        <taxon>Agaricomycotina</taxon>
        <taxon>Agaricomycetes</taxon>
        <taxon>Agaricomycetidae</taxon>
        <taxon>Agaricales</taxon>
        <taxon>Agaricineae</taxon>
        <taxon>Agaricaceae</taxon>
        <taxon>Agaricus</taxon>
    </lineage>
</organism>
<dbReference type="AlphaFoldDB" id="A0A8H7FBV4"/>
<dbReference type="SUPFAM" id="SSF52058">
    <property type="entry name" value="L domain-like"/>
    <property type="match status" value="1"/>
</dbReference>
<dbReference type="Proteomes" id="UP000629468">
    <property type="component" value="Unassembled WGS sequence"/>
</dbReference>
<evidence type="ECO:0000259" key="1">
    <source>
        <dbReference type="Pfam" id="PF12937"/>
    </source>
</evidence>
<evidence type="ECO:0000313" key="3">
    <source>
        <dbReference type="Proteomes" id="UP000629468"/>
    </source>
</evidence>
<dbReference type="SUPFAM" id="SSF81383">
    <property type="entry name" value="F-box domain"/>
    <property type="match status" value="1"/>
</dbReference>
<accession>A0A8H7FBV4</accession>
<proteinExistence type="predicted"/>
<name>A0A8H7FBV4_AGABI</name>
<dbReference type="Pfam" id="PF12937">
    <property type="entry name" value="F-box-like"/>
    <property type="match status" value="1"/>
</dbReference>
<reference evidence="2 3" key="1">
    <citation type="journal article" name="Sci. Rep.">
        <title>Telomere-to-telomere assembled and centromere annotated genomes of the two main subspecies of the button mushroom Agaricus bisporus reveal especially polymorphic chromosome ends.</title>
        <authorList>
            <person name="Sonnenberg A.S.M."/>
            <person name="Sedaghat-Telgerd N."/>
            <person name="Lavrijssen B."/>
            <person name="Ohm R.A."/>
            <person name="Hendrickx P.M."/>
            <person name="Scholtmeijer K."/>
            <person name="Baars J.J.P."/>
            <person name="van Peer A."/>
        </authorList>
    </citation>
    <scope>NUCLEOTIDE SEQUENCE [LARGE SCALE GENOMIC DNA]</scope>
    <source>
        <strain evidence="2 3">H119_p4</strain>
    </source>
</reference>
<dbReference type="InterPro" id="IPR036047">
    <property type="entry name" value="F-box-like_dom_sf"/>
</dbReference>
<dbReference type="InterPro" id="IPR001810">
    <property type="entry name" value="F-box_dom"/>
</dbReference>
<protein>
    <recommendedName>
        <fullName evidence="1">F-box domain-containing protein</fullName>
    </recommendedName>
</protein>
<evidence type="ECO:0000313" key="2">
    <source>
        <dbReference type="EMBL" id="KAF7784864.1"/>
    </source>
</evidence>
<gene>
    <name evidence="2" type="ORF">Agabi119p4_1029</name>
</gene>
<feature type="domain" description="F-box" evidence="1">
    <location>
        <begin position="66"/>
        <end position="115"/>
    </location>
</feature>
<comment type="caution">
    <text evidence="2">The sequence shown here is derived from an EMBL/GenBank/DDBJ whole genome shotgun (WGS) entry which is preliminary data.</text>
</comment>
<dbReference type="EMBL" id="JABXXO010000001">
    <property type="protein sequence ID" value="KAF7784864.1"/>
    <property type="molecule type" value="Genomic_DNA"/>
</dbReference>
<dbReference type="Gene3D" id="1.20.1280.50">
    <property type="match status" value="1"/>
</dbReference>